<protein>
    <recommendedName>
        <fullName evidence="4">Mu-like prophage FluMu N-terminal domain-containing protein</fullName>
    </recommendedName>
</protein>
<reference evidence="2 3" key="1">
    <citation type="submission" date="2009-07" db="EMBL/GenBank/DDBJ databases">
        <authorList>
            <person name="Madupu R."/>
            <person name="Durkin A.S."/>
            <person name="Torralba M."/>
            <person name="Methe B."/>
            <person name="Sutton G.G."/>
            <person name="Strausberg R.L."/>
            <person name="Nelson K.E."/>
        </authorList>
    </citation>
    <scope>NUCLEOTIDE SEQUENCE [LARGE SCALE GENOMIC DNA]</scope>
    <source>
        <strain evidence="2 3">SK82</strain>
    </source>
</reference>
<name>A0ABM9YN93_ACIRA</name>
<organism evidence="2 3">
    <name type="scientific">Acinetobacter radioresistens SK82</name>
    <dbReference type="NCBI Taxonomy" id="596318"/>
    <lineage>
        <taxon>Bacteria</taxon>
        <taxon>Pseudomonadati</taxon>
        <taxon>Pseudomonadota</taxon>
        <taxon>Gammaproteobacteria</taxon>
        <taxon>Moraxellales</taxon>
        <taxon>Moraxellaceae</taxon>
        <taxon>Acinetobacter</taxon>
    </lineage>
</organism>
<comment type="caution">
    <text evidence="2">The sequence shown here is derived from an EMBL/GenBank/DDBJ whole genome shotgun (WGS) entry which is preliminary data.</text>
</comment>
<evidence type="ECO:0008006" key="4">
    <source>
        <dbReference type="Google" id="ProtNLM"/>
    </source>
</evidence>
<feature type="region of interest" description="Disordered" evidence="1">
    <location>
        <begin position="43"/>
        <end position="66"/>
    </location>
</feature>
<gene>
    <name evidence="2" type="ORF">ACIRA0001_2260</name>
</gene>
<accession>A0ABM9YN93</accession>
<keyword evidence="3" id="KW-1185">Reference proteome</keyword>
<dbReference type="EMBL" id="ACVR01000035">
    <property type="protein sequence ID" value="EET82542.1"/>
    <property type="molecule type" value="Genomic_DNA"/>
</dbReference>
<sequence>MAAKQYVAQQPLGRFKKGDFVGGLTDAEIRQQLDAGTIKEVEIEKPSEESKPAAAKTTKEVKADGK</sequence>
<evidence type="ECO:0000256" key="1">
    <source>
        <dbReference type="SAM" id="MobiDB-lite"/>
    </source>
</evidence>
<dbReference type="Proteomes" id="UP000018419">
    <property type="component" value="Unassembled WGS sequence"/>
</dbReference>
<proteinExistence type="predicted"/>
<evidence type="ECO:0000313" key="3">
    <source>
        <dbReference type="Proteomes" id="UP000018419"/>
    </source>
</evidence>
<dbReference type="RefSeq" id="WP_005019516.1">
    <property type="nucleotide sequence ID" value="NZ_ACVR01000035.1"/>
</dbReference>
<evidence type="ECO:0000313" key="2">
    <source>
        <dbReference type="EMBL" id="EET82542.1"/>
    </source>
</evidence>